<name>T1A2G7_9ZZZZ</name>
<dbReference type="EMBL" id="AUZX01013551">
    <property type="protein sequence ID" value="EQD35269.1"/>
    <property type="molecule type" value="Genomic_DNA"/>
</dbReference>
<gene>
    <name evidence="1" type="ORF">B1A_18372</name>
</gene>
<comment type="caution">
    <text evidence="1">The sequence shown here is derived from an EMBL/GenBank/DDBJ whole genome shotgun (WGS) entry which is preliminary data.</text>
</comment>
<feature type="non-terminal residue" evidence="1">
    <location>
        <position position="1"/>
    </location>
</feature>
<dbReference type="AlphaFoldDB" id="T1A2G7"/>
<organism evidence="1">
    <name type="scientific">mine drainage metagenome</name>
    <dbReference type="NCBI Taxonomy" id="410659"/>
    <lineage>
        <taxon>unclassified sequences</taxon>
        <taxon>metagenomes</taxon>
        <taxon>ecological metagenomes</taxon>
    </lineage>
</organism>
<protein>
    <recommendedName>
        <fullName evidence="2">Isomerase</fullName>
    </recommendedName>
</protein>
<reference evidence="1" key="1">
    <citation type="submission" date="2013-08" db="EMBL/GenBank/DDBJ databases">
        <authorList>
            <person name="Mendez C."/>
            <person name="Richter M."/>
            <person name="Ferrer M."/>
            <person name="Sanchez J."/>
        </authorList>
    </citation>
    <scope>NUCLEOTIDE SEQUENCE</scope>
</reference>
<dbReference type="SUPFAM" id="SSF54506">
    <property type="entry name" value="Diaminopimelate epimerase-like"/>
    <property type="match status" value="1"/>
</dbReference>
<proteinExistence type="predicted"/>
<accession>T1A2G7</accession>
<evidence type="ECO:0000313" key="1">
    <source>
        <dbReference type="EMBL" id="EQD35269.1"/>
    </source>
</evidence>
<sequence>ASRRGGELTCRVRGERVELEGSCVFYLEGQADI</sequence>
<evidence type="ECO:0008006" key="2">
    <source>
        <dbReference type="Google" id="ProtNLM"/>
    </source>
</evidence>
<reference evidence="1" key="2">
    <citation type="journal article" date="2014" name="ISME J.">
        <title>Microbial stratification in low pH oxic and suboxic macroscopic growths along an acid mine drainage.</title>
        <authorList>
            <person name="Mendez-Garcia C."/>
            <person name="Mesa V."/>
            <person name="Sprenger R.R."/>
            <person name="Richter M."/>
            <person name="Diez M.S."/>
            <person name="Solano J."/>
            <person name="Bargiela R."/>
            <person name="Golyshina O.V."/>
            <person name="Manteca A."/>
            <person name="Ramos J.L."/>
            <person name="Gallego J.R."/>
            <person name="Llorente I."/>
            <person name="Martins Dos Santos V.A."/>
            <person name="Jensen O.N."/>
            <person name="Pelaez A.I."/>
            <person name="Sanchez J."/>
            <person name="Ferrer M."/>
        </authorList>
    </citation>
    <scope>NUCLEOTIDE SEQUENCE</scope>
</reference>